<accession>A0ABX6P3H6</accession>
<feature type="compositionally biased region" description="Polar residues" evidence="1">
    <location>
        <begin position="30"/>
        <end position="44"/>
    </location>
</feature>
<dbReference type="Proteomes" id="UP000500826">
    <property type="component" value="Chromosome"/>
</dbReference>
<evidence type="ECO:0000256" key="1">
    <source>
        <dbReference type="SAM" id="MobiDB-lite"/>
    </source>
</evidence>
<evidence type="ECO:0000313" key="2">
    <source>
        <dbReference type="EMBL" id="QJW84674.1"/>
    </source>
</evidence>
<reference evidence="2 3" key="1">
    <citation type="submission" date="2020-05" db="EMBL/GenBank/DDBJ databases">
        <title>Ramlibacter rhizophilus sp. nov., isolated from rhizosphere soil of national flower Mugunghwa from South Korea.</title>
        <authorList>
            <person name="Zheng-Fei Y."/>
            <person name="Huan T."/>
        </authorList>
    </citation>
    <scope>NUCLEOTIDE SEQUENCE [LARGE SCALE GENOMIC DNA]</scope>
    <source>
        <strain evidence="2 3">H242</strain>
    </source>
</reference>
<name>A0ABX6P3H6_9BURK</name>
<gene>
    <name evidence="2" type="ORF">HK414_16135</name>
</gene>
<dbReference type="EMBL" id="CP053418">
    <property type="protein sequence ID" value="QJW84674.1"/>
    <property type="molecule type" value="Genomic_DNA"/>
</dbReference>
<organism evidence="2 3">
    <name type="scientific">Ramlibacter terrae</name>
    <dbReference type="NCBI Taxonomy" id="2732511"/>
    <lineage>
        <taxon>Bacteria</taxon>
        <taxon>Pseudomonadati</taxon>
        <taxon>Pseudomonadota</taxon>
        <taxon>Betaproteobacteria</taxon>
        <taxon>Burkholderiales</taxon>
        <taxon>Comamonadaceae</taxon>
        <taxon>Ramlibacter</taxon>
    </lineage>
</organism>
<protein>
    <submittedName>
        <fullName evidence="2">Uncharacterized protein</fullName>
    </submittedName>
</protein>
<evidence type="ECO:0000313" key="3">
    <source>
        <dbReference type="Proteomes" id="UP000500826"/>
    </source>
</evidence>
<feature type="region of interest" description="Disordered" evidence="1">
    <location>
        <begin position="28"/>
        <end position="51"/>
    </location>
</feature>
<proteinExistence type="predicted"/>
<sequence length="51" mass="5207">MLQTGSTETIEAAPAVDVVVDFSADATDLTVPTGSDPGQNSPSRWTARAAT</sequence>
<keyword evidence="3" id="KW-1185">Reference proteome</keyword>